<evidence type="ECO:0000256" key="2">
    <source>
        <dbReference type="ARBA" id="ARBA00022487"/>
    </source>
</evidence>
<dbReference type="PANTHER" id="PTHR43142:SF1">
    <property type="entry name" value="CARBOXYLIC ESTER HYDROLASE"/>
    <property type="match status" value="1"/>
</dbReference>
<evidence type="ECO:0000256" key="6">
    <source>
        <dbReference type="RuleBase" id="RU361235"/>
    </source>
</evidence>
<dbReference type="InterPro" id="IPR019826">
    <property type="entry name" value="Carboxylesterase_B_AS"/>
</dbReference>
<protein>
    <recommendedName>
        <fullName evidence="6">Carboxylic ester hydrolase</fullName>
        <ecNumber evidence="6">3.1.1.-</ecNumber>
    </recommendedName>
</protein>
<keyword evidence="4" id="KW-1015">Disulfide bond</keyword>
<keyword evidence="9" id="KW-1185">Reference proteome</keyword>
<accession>A0A835L8P1</accession>
<dbReference type="EC" id="3.1.1.-" evidence="6"/>
<dbReference type="GO" id="GO:0052689">
    <property type="term" value="F:carboxylic ester hydrolase activity"/>
    <property type="evidence" value="ECO:0007669"/>
    <property type="project" value="UniProtKB-KW"/>
</dbReference>
<evidence type="ECO:0000313" key="9">
    <source>
        <dbReference type="Proteomes" id="UP000648187"/>
    </source>
</evidence>
<sequence>MNNYWIIQINCPYTIANGFNRFFASVGSPNVQNNITQLSNDHAVITPTINSMFLDSATEIHAHEISKRNNMFVIKSVERLIFRAKPGARCFSTVDSSKENPIVTVKQGKLKGAVKKCLDGSPYYSFKGIRYGQPPIGELRFKAPLPVQPWTGIRDAIEHGPVCPQFDMSIVDFVEGNEDCLSLNVYTKSLLPSSKLPVMVYIHGGAFLSGSGNSDAYGPEFFFQHDVILVTINYRLELLGFLSLDTPEVPGNAGMKDQVLALRWIKENISTFGGDPNNITLFGESAGAACATLHMLSPMSQGLFDKVITQSGNCLSYWSIFHEPVARAFRAAKALGKETNDVNECLNYLRGFPAIELARLSIQTRTPDEKYRGLPIYFTPTIEKKFEGQEQFLTENPLDLLLAGKISKVPMIIGYNSAEGLLMVNDHVKKIKTLNEKPSYFVPRDVATKVSKETLEELGQRIKKFYFGDKDMTTEDSQAIVDLQTDINFTYQINRFVHFYQKFAPIYLYKFEYCTELNFLKNVFGLDNVKGSCHADDLFYLFHSEVSRNEELKLSNNLDKERVEFWNKIYADVGMPSITKSNL</sequence>
<feature type="domain" description="Carboxylesterase type B" evidence="7">
    <location>
        <begin position="100"/>
        <end position="564"/>
    </location>
</feature>
<keyword evidence="2" id="KW-0719">Serine esterase</keyword>
<dbReference type="Gene3D" id="3.40.50.1820">
    <property type="entry name" value="alpha/beta hydrolase"/>
    <property type="match status" value="1"/>
</dbReference>
<keyword evidence="3 6" id="KW-0378">Hydrolase</keyword>
<proteinExistence type="inferred from homology"/>
<dbReference type="AlphaFoldDB" id="A0A835L8P1"/>
<evidence type="ECO:0000259" key="7">
    <source>
        <dbReference type="Pfam" id="PF00135"/>
    </source>
</evidence>
<evidence type="ECO:0000256" key="5">
    <source>
        <dbReference type="ARBA" id="ARBA00023180"/>
    </source>
</evidence>
<evidence type="ECO:0000256" key="4">
    <source>
        <dbReference type="ARBA" id="ARBA00023157"/>
    </source>
</evidence>
<comment type="caution">
    <text evidence="8">The sequence shown here is derived from an EMBL/GenBank/DDBJ whole genome shotgun (WGS) entry which is preliminary data.</text>
</comment>
<reference evidence="8" key="1">
    <citation type="submission" date="2020-08" db="EMBL/GenBank/DDBJ databases">
        <title>Spodoptera exigua strain:BAW_Kor-Di-RS1 Genome sequencing and assembly.</title>
        <authorList>
            <person name="Kim J."/>
            <person name="Nam H.Y."/>
            <person name="Kwon M."/>
            <person name="Choi J.H."/>
            <person name="Cho S.R."/>
            <person name="Kim G.-H."/>
        </authorList>
    </citation>
    <scope>NUCLEOTIDE SEQUENCE</scope>
    <source>
        <strain evidence="8">BAW_Kor-Di-RS1</strain>
        <tissue evidence="8">Whole-body</tissue>
    </source>
</reference>
<dbReference type="Proteomes" id="UP000648187">
    <property type="component" value="Unassembled WGS sequence"/>
</dbReference>
<evidence type="ECO:0000256" key="3">
    <source>
        <dbReference type="ARBA" id="ARBA00022801"/>
    </source>
</evidence>
<name>A0A835L8P1_SPOEX</name>
<dbReference type="PANTHER" id="PTHR43142">
    <property type="entry name" value="CARBOXYLIC ESTER HYDROLASE"/>
    <property type="match status" value="1"/>
</dbReference>
<dbReference type="InterPro" id="IPR029058">
    <property type="entry name" value="AB_hydrolase_fold"/>
</dbReference>
<comment type="similarity">
    <text evidence="1 6">Belongs to the type-B carboxylesterase/lipase family.</text>
</comment>
<organism evidence="8 9">
    <name type="scientific">Spodoptera exigua</name>
    <name type="common">Beet armyworm</name>
    <name type="synonym">Noctua fulgens</name>
    <dbReference type="NCBI Taxonomy" id="7107"/>
    <lineage>
        <taxon>Eukaryota</taxon>
        <taxon>Metazoa</taxon>
        <taxon>Ecdysozoa</taxon>
        <taxon>Arthropoda</taxon>
        <taxon>Hexapoda</taxon>
        <taxon>Insecta</taxon>
        <taxon>Pterygota</taxon>
        <taxon>Neoptera</taxon>
        <taxon>Endopterygota</taxon>
        <taxon>Lepidoptera</taxon>
        <taxon>Glossata</taxon>
        <taxon>Ditrysia</taxon>
        <taxon>Noctuoidea</taxon>
        <taxon>Noctuidae</taxon>
        <taxon>Amphipyrinae</taxon>
        <taxon>Spodoptera</taxon>
    </lineage>
</organism>
<keyword evidence="5" id="KW-0325">Glycoprotein</keyword>
<dbReference type="InterPro" id="IPR002018">
    <property type="entry name" value="CarbesteraseB"/>
</dbReference>
<evidence type="ECO:0000313" key="8">
    <source>
        <dbReference type="EMBL" id="KAF9422792.1"/>
    </source>
</evidence>
<evidence type="ECO:0000256" key="1">
    <source>
        <dbReference type="ARBA" id="ARBA00005964"/>
    </source>
</evidence>
<dbReference type="Pfam" id="PF00135">
    <property type="entry name" value="COesterase"/>
    <property type="match status" value="1"/>
</dbReference>
<dbReference type="EMBL" id="JACKWZ010000013">
    <property type="protein sequence ID" value="KAF9422792.1"/>
    <property type="molecule type" value="Genomic_DNA"/>
</dbReference>
<dbReference type="PROSITE" id="PS00122">
    <property type="entry name" value="CARBOXYLESTERASE_B_1"/>
    <property type="match status" value="1"/>
</dbReference>
<dbReference type="SUPFAM" id="SSF53474">
    <property type="entry name" value="alpha/beta-Hydrolases"/>
    <property type="match status" value="1"/>
</dbReference>
<gene>
    <name evidence="8" type="ORF">HW555_001576</name>
</gene>